<keyword evidence="3" id="KW-0472">Membrane</keyword>
<evidence type="ECO:0000313" key="5">
    <source>
        <dbReference type="RefSeq" id="XP_015182289.1"/>
    </source>
</evidence>
<dbReference type="PANTHER" id="PTHR45712">
    <property type="entry name" value="AGAP008170-PA"/>
    <property type="match status" value="1"/>
</dbReference>
<keyword evidence="1" id="KW-0433">Leucine-rich repeat</keyword>
<proteinExistence type="predicted"/>
<reference evidence="5" key="1">
    <citation type="submission" date="2025-08" db="UniProtKB">
        <authorList>
            <consortium name="RefSeq"/>
        </authorList>
    </citation>
    <scope>IDENTIFICATION</scope>
    <source>
        <tissue evidence="5">Whole body</tissue>
    </source>
</reference>
<dbReference type="InterPro" id="IPR032675">
    <property type="entry name" value="LRR_dom_sf"/>
</dbReference>
<sequence length="364" mass="41817">MLKDKPRGNSMNLYVVSSIIVVGLTMTTAASDVLILGSTSMGFAEKQESSKVHCRYSKAYSMLQVRCSDPKLEEIPRDLNSNIQILDASFSRIRDLHNDSFSSYTKLAFIYLGDNFIQNIEESAFSRQYYLEVLDLTKNGCDNLPKNLFQLPYLRKVYLAVNKFGDSVFQTEVTSPLNFLQLHRNKLTKLPEMGYLPTLTQLNVSENMITKITTRELARFCNLKSLDATKNPLNLEEDNCECVVMKSWLKLREIKFKPDYNCTPAAFKRCNGKNVTFSNDTLTIYDECTNILRIQMQTKKTRNMWIILASSAACFIFIAFLVLLCLHKRNKRKKDKLMKEQQRIAANNANTQLLNSNLKHESEK</sequence>
<evidence type="ECO:0000256" key="1">
    <source>
        <dbReference type="ARBA" id="ARBA00022614"/>
    </source>
</evidence>
<dbReference type="RefSeq" id="XP_015182289.1">
    <property type="nucleotide sequence ID" value="XM_015326803.1"/>
</dbReference>
<keyword evidence="3" id="KW-1133">Transmembrane helix</keyword>
<evidence type="ECO:0000256" key="3">
    <source>
        <dbReference type="SAM" id="Phobius"/>
    </source>
</evidence>
<keyword evidence="3" id="KW-0812">Transmembrane</keyword>
<dbReference type="SUPFAM" id="SSF52058">
    <property type="entry name" value="L domain-like"/>
    <property type="match status" value="1"/>
</dbReference>
<name>A0ABM1IQ02_POLDO</name>
<gene>
    <name evidence="5" type="primary">LOC107069468</name>
</gene>
<dbReference type="Proteomes" id="UP000694924">
    <property type="component" value="Unplaced"/>
</dbReference>
<feature type="transmembrane region" description="Helical" evidence="3">
    <location>
        <begin position="304"/>
        <end position="326"/>
    </location>
</feature>
<dbReference type="InterPro" id="IPR050333">
    <property type="entry name" value="SLRP"/>
</dbReference>
<keyword evidence="2" id="KW-0677">Repeat</keyword>
<evidence type="ECO:0000256" key="2">
    <source>
        <dbReference type="ARBA" id="ARBA00022737"/>
    </source>
</evidence>
<dbReference type="Pfam" id="PF13855">
    <property type="entry name" value="LRR_8"/>
    <property type="match status" value="1"/>
</dbReference>
<dbReference type="Gene3D" id="3.80.10.10">
    <property type="entry name" value="Ribonuclease Inhibitor"/>
    <property type="match status" value="2"/>
</dbReference>
<keyword evidence="4" id="KW-1185">Reference proteome</keyword>
<dbReference type="GeneID" id="107069468"/>
<protein>
    <submittedName>
        <fullName evidence="5">Toll-like receptor 4 isoform X1</fullName>
    </submittedName>
</protein>
<organism evidence="4 5">
    <name type="scientific">Polistes dominula</name>
    <name type="common">European paper wasp</name>
    <name type="synonym">Vespa dominula</name>
    <dbReference type="NCBI Taxonomy" id="743375"/>
    <lineage>
        <taxon>Eukaryota</taxon>
        <taxon>Metazoa</taxon>
        <taxon>Ecdysozoa</taxon>
        <taxon>Arthropoda</taxon>
        <taxon>Hexapoda</taxon>
        <taxon>Insecta</taxon>
        <taxon>Pterygota</taxon>
        <taxon>Neoptera</taxon>
        <taxon>Endopterygota</taxon>
        <taxon>Hymenoptera</taxon>
        <taxon>Apocrita</taxon>
        <taxon>Aculeata</taxon>
        <taxon>Vespoidea</taxon>
        <taxon>Vespidae</taxon>
        <taxon>Polistinae</taxon>
        <taxon>Polistini</taxon>
        <taxon>Polistes</taxon>
    </lineage>
</organism>
<accession>A0ABM1IQ02</accession>
<dbReference type="InterPro" id="IPR001611">
    <property type="entry name" value="Leu-rich_rpt"/>
</dbReference>
<evidence type="ECO:0000313" key="4">
    <source>
        <dbReference type="Proteomes" id="UP000694924"/>
    </source>
</evidence>
<dbReference type="PANTHER" id="PTHR45712:SF22">
    <property type="entry name" value="INSULIN-LIKE GROWTH FACTOR-BINDING PROTEIN COMPLEX ACID LABILE SUBUNIT"/>
    <property type="match status" value="1"/>
</dbReference>